<keyword evidence="2" id="KW-0597">Phosphoprotein</keyword>
<dbReference type="Pfam" id="PF14765">
    <property type="entry name" value="PS-DH"/>
    <property type="match status" value="1"/>
</dbReference>
<dbReference type="InterPro" id="IPR049551">
    <property type="entry name" value="PKS_DH_C"/>
</dbReference>
<dbReference type="SMART" id="SM01294">
    <property type="entry name" value="PKS_PP_betabranch"/>
    <property type="match status" value="1"/>
</dbReference>
<dbReference type="GO" id="GO:0031177">
    <property type="term" value="F:phosphopantetheine binding"/>
    <property type="evidence" value="ECO:0007669"/>
    <property type="project" value="InterPro"/>
</dbReference>
<dbReference type="PROSITE" id="PS00012">
    <property type="entry name" value="PHOSPHOPANTETHEINE"/>
    <property type="match status" value="1"/>
</dbReference>
<dbReference type="Pfam" id="PF00698">
    <property type="entry name" value="Acyl_transf_1"/>
    <property type="match status" value="2"/>
</dbReference>
<dbReference type="InterPro" id="IPR049552">
    <property type="entry name" value="PKS_DH_N"/>
</dbReference>
<dbReference type="Gene3D" id="3.10.129.110">
    <property type="entry name" value="Polyketide synthase dehydratase"/>
    <property type="match status" value="1"/>
</dbReference>
<evidence type="ECO:0000256" key="1">
    <source>
        <dbReference type="ARBA" id="ARBA00022450"/>
    </source>
</evidence>
<dbReference type="Gene3D" id="3.40.50.720">
    <property type="entry name" value="NAD(P)-binding Rossmann-like Domain"/>
    <property type="match status" value="1"/>
</dbReference>
<reference evidence="10 11" key="1">
    <citation type="submission" date="2019-11" db="EMBL/GenBank/DDBJ databases">
        <authorList>
            <person name="Jiang L.-Q."/>
        </authorList>
    </citation>
    <scope>NUCLEOTIDE SEQUENCE [LARGE SCALE GENOMIC DNA]</scope>
    <source>
        <strain evidence="10 11">YIM 132087</strain>
    </source>
</reference>
<feature type="compositionally biased region" description="Low complexity" evidence="6">
    <location>
        <begin position="2857"/>
        <end position="2871"/>
    </location>
</feature>
<feature type="active site" description="Proton donor; for dehydratase activity" evidence="5">
    <location>
        <position position="2133"/>
    </location>
</feature>
<dbReference type="CDD" id="cd08956">
    <property type="entry name" value="KR_3_FAS_SDR_x"/>
    <property type="match status" value="1"/>
</dbReference>
<accession>A0A7K1FMK6</accession>
<comment type="caution">
    <text evidence="10">The sequence shown here is derived from an EMBL/GenBank/DDBJ whole genome shotgun (WGS) entry which is preliminary data.</text>
</comment>
<dbReference type="GO" id="GO:0006633">
    <property type="term" value="P:fatty acid biosynthetic process"/>
    <property type="evidence" value="ECO:0007669"/>
    <property type="project" value="TreeGrafter"/>
</dbReference>
<dbReference type="InterPro" id="IPR036291">
    <property type="entry name" value="NAD(P)-bd_dom_sf"/>
</dbReference>
<dbReference type="InterPro" id="IPR013968">
    <property type="entry name" value="PKS_KR"/>
</dbReference>
<dbReference type="InterPro" id="IPR014043">
    <property type="entry name" value="Acyl_transferase_dom"/>
</dbReference>
<feature type="active site" description="Proton acceptor; for dehydratase activity" evidence="5">
    <location>
        <position position="1979"/>
    </location>
</feature>
<dbReference type="Pfam" id="PF00550">
    <property type="entry name" value="PP-binding"/>
    <property type="match status" value="2"/>
</dbReference>
<feature type="compositionally biased region" description="Basic and acidic residues" evidence="6">
    <location>
        <begin position="7"/>
        <end position="16"/>
    </location>
</feature>
<feature type="region of interest" description="Disordered" evidence="6">
    <location>
        <begin position="2684"/>
        <end position="2706"/>
    </location>
</feature>
<dbReference type="SUPFAM" id="SSF47336">
    <property type="entry name" value="ACP-like"/>
    <property type="match status" value="2"/>
</dbReference>
<evidence type="ECO:0000259" key="7">
    <source>
        <dbReference type="PROSITE" id="PS50075"/>
    </source>
</evidence>
<dbReference type="EMBL" id="WLYK01000006">
    <property type="protein sequence ID" value="MTD15356.1"/>
    <property type="molecule type" value="Genomic_DNA"/>
</dbReference>
<dbReference type="InterPro" id="IPR020806">
    <property type="entry name" value="PKS_PP-bd"/>
</dbReference>
<dbReference type="InterPro" id="IPR009081">
    <property type="entry name" value="PP-bd_ACP"/>
</dbReference>
<organism evidence="10 11">
    <name type="scientific">Nakamurella alba</name>
    <dbReference type="NCBI Taxonomy" id="2665158"/>
    <lineage>
        <taxon>Bacteria</taxon>
        <taxon>Bacillati</taxon>
        <taxon>Actinomycetota</taxon>
        <taxon>Actinomycetes</taxon>
        <taxon>Nakamurellales</taxon>
        <taxon>Nakamurellaceae</taxon>
        <taxon>Nakamurella</taxon>
    </lineage>
</organism>
<dbReference type="InterPro" id="IPR036736">
    <property type="entry name" value="ACP-like_sf"/>
</dbReference>
<dbReference type="CDD" id="cd00833">
    <property type="entry name" value="PKS"/>
    <property type="match status" value="2"/>
</dbReference>
<feature type="region of interest" description="Disordered" evidence="6">
    <location>
        <begin position="1"/>
        <end position="23"/>
    </location>
</feature>
<feature type="domain" description="PKS/mFAS DH" evidence="9">
    <location>
        <begin position="1943"/>
        <end position="2232"/>
    </location>
</feature>
<dbReference type="SUPFAM" id="SSF52151">
    <property type="entry name" value="FabD/lysophospholipase-like"/>
    <property type="match status" value="2"/>
</dbReference>
<dbReference type="Proteomes" id="UP000460221">
    <property type="component" value="Unassembled WGS sequence"/>
</dbReference>
<name>A0A7K1FMK6_9ACTN</name>
<evidence type="ECO:0000256" key="4">
    <source>
        <dbReference type="ARBA" id="ARBA00023315"/>
    </source>
</evidence>
<evidence type="ECO:0000256" key="2">
    <source>
        <dbReference type="ARBA" id="ARBA00022553"/>
    </source>
</evidence>
<keyword evidence="1" id="KW-0596">Phosphopantetheine</keyword>
<dbReference type="InterPro" id="IPR006162">
    <property type="entry name" value="Ppantetheine_attach_site"/>
</dbReference>
<dbReference type="SMART" id="SM00822">
    <property type="entry name" value="PKS_KR"/>
    <property type="match status" value="1"/>
</dbReference>
<dbReference type="Pfam" id="PF08659">
    <property type="entry name" value="KR"/>
    <property type="match status" value="1"/>
</dbReference>
<evidence type="ECO:0000259" key="9">
    <source>
        <dbReference type="PROSITE" id="PS52019"/>
    </source>
</evidence>
<dbReference type="PROSITE" id="PS50075">
    <property type="entry name" value="CARRIER"/>
    <property type="match status" value="2"/>
</dbReference>
<evidence type="ECO:0000256" key="5">
    <source>
        <dbReference type="PROSITE-ProRule" id="PRU01363"/>
    </source>
</evidence>
<evidence type="ECO:0000259" key="8">
    <source>
        <dbReference type="PROSITE" id="PS52004"/>
    </source>
</evidence>
<dbReference type="Pfam" id="PF00109">
    <property type="entry name" value="ketoacyl-synt"/>
    <property type="match status" value="2"/>
</dbReference>
<gene>
    <name evidence="10" type="ORF">GIS00_15555</name>
</gene>
<dbReference type="PROSITE" id="PS52004">
    <property type="entry name" value="KS3_2"/>
    <property type="match status" value="2"/>
</dbReference>
<dbReference type="Pfam" id="PF02801">
    <property type="entry name" value="Ketoacyl-synt_C"/>
    <property type="match status" value="2"/>
</dbReference>
<dbReference type="SUPFAM" id="SSF53901">
    <property type="entry name" value="Thiolase-like"/>
    <property type="match status" value="2"/>
</dbReference>
<feature type="domain" description="Ketosynthase family 3 (KS3)" evidence="8">
    <location>
        <begin position="1065"/>
        <end position="1481"/>
    </location>
</feature>
<feature type="domain" description="Ketosynthase family 3 (KS3)" evidence="8">
    <location>
        <begin position="63"/>
        <end position="475"/>
    </location>
</feature>
<proteinExistence type="predicted"/>
<dbReference type="Gene3D" id="3.40.366.10">
    <property type="entry name" value="Malonyl-Coenzyme A Acyl Carrier Protein, domain 2"/>
    <property type="match status" value="2"/>
</dbReference>
<feature type="domain" description="Carrier" evidence="7">
    <location>
        <begin position="2712"/>
        <end position="2787"/>
    </location>
</feature>
<feature type="compositionally biased region" description="Low complexity" evidence="6">
    <location>
        <begin position="2690"/>
        <end position="2704"/>
    </location>
</feature>
<dbReference type="PROSITE" id="PS52019">
    <property type="entry name" value="PKS_MFAS_DH"/>
    <property type="match status" value="1"/>
</dbReference>
<dbReference type="Gene3D" id="3.40.47.10">
    <property type="match status" value="2"/>
</dbReference>
<dbReference type="SMART" id="SM00823">
    <property type="entry name" value="PKS_PP"/>
    <property type="match status" value="2"/>
</dbReference>
<dbReference type="InterPro" id="IPR042104">
    <property type="entry name" value="PKS_dehydratase_sf"/>
</dbReference>
<dbReference type="Gene3D" id="1.10.1200.10">
    <property type="entry name" value="ACP-like"/>
    <property type="match status" value="2"/>
</dbReference>
<feature type="region of interest" description="C-terminal hotdog fold" evidence="5">
    <location>
        <begin position="2077"/>
        <end position="2232"/>
    </location>
</feature>
<dbReference type="PANTHER" id="PTHR43775:SF51">
    <property type="entry name" value="INACTIVE PHENOLPHTHIOCEROL SYNTHESIS POLYKETIDE SYNTHASE TYPE I PKS1-RELATED"/>
    <property type="match status" value="1"/>
</dbReference>
<keyword evidence="3" id="KW-0808">Transferase</keyword>
<dbReference type="InterPro" id="IPR014031">
    <property type="entry name" value="Ketoacyl_synth_C"/>
</dbReference>
<keyword evidence="4" id="KW-0012">Acyltransferase</keyword>
<dbReference type="InterPro" id="IPR057326">
    <property type="entry name" value="KR_dom"/>
</dbReference>
<keyword evidence="11" id="KW-1185">Reference proteome</keyword>
<dbReference type="SUPFAM" id="SSF51735">
    <property type="entry name" value="NAD(P)-binding Rossmann-fold domains"/>
    <property type="match status" value="2"/>
</dbReference>
<evidence type="ECO:0000256" key="3">
    <source>
        <dbReference type="ARBA" id="ARBA00022679"/>
    </source>
</evidence>
<dbReference type="InterPro" id="IPR016036">
    <property type="entry name" value="Malonyl_transacylase_ACP-bd"/>
</dbReference>
<dbReference type="GO" id="GO:0004312">
    <property type="term" value="F:fatty acid synthase activity"/>
    <property type="evidence" value="ECO:0007669"/>
    <property type="project" value="TreeGrafter"/>
</dbReference>
<evidence type="ECO:0000313" key="11">
    <source>
        <dbReference type="Proteomes" id="UP000460221"/>
    </source>
</evidence>
<dbReference type="SMART" id="SM00826">
    <property type="entry name" value="PKS_DH"/>
    <property type="match status" value="1"/>
</dbReference>
<dbReference type="InterPro" id="IPR016035">
    <property type="entry name" value="Acyl_Trfase/lysoPLipase"/>
</dbReference>
<dbReference type="InterPro" id="IPR049900">
    <property type="entry name" value="PKS_mFAS_DH"/>
</dbReference>
<dbReference type="Gene3D" id="3.30.70.3290">
    <property type="match status" value="2"/>
</dbReference>
<dbReference type="InterPro" id="IPR020807">
    <property type="entry name" value="PKS_DH"/>
</dbReference>
<feature type="region of interest" description="Disordered" evidence="6">
    <location>
        <begin position="1026"/>
        <end position="1065"/>
    </location>
</feature>
<dbReference type="PANTHER" id="PTHR43775">
    <property type="entry name" value="FATTY ACID SYNTHASE"/>
    <property type="match status" value="1"/>
</dbReference>
<dbReference type="Pfam" id="PF21089">
    <property type="entry name" value="PKS_DH_N"/>
    <property type="match status" value="1"/>
</dbReference>
<evidence type="ECO:0000256" key="6">
    <source>
        <dbReference type="SAM" id="MobiDB-lite"/>
    </source>
</evidence>
<feature type="region of interest" description="Disordered" evidence="6">
    <location>
        <begin position="2854"/>
        <end position="2879"/>
    </location>
</feature>
<dbReference type="InterPro" id="IPR020841">
    <property type="entry name" value="PKS_Beta-ketoAc_synthase_dom"/>
</dbReference>
<dbReference type="SUPFAM" id="SSF55048">
    <property type="entry name" value="Probable ACP-binding domain of malonyl-CoA ACP transacylase"/>
    <property type="match status" value="2"/>
</dbReference>
<feature type="region of interest" description="N-terminal hotdog fold" evidence="5">
    <location>
        <begin position="1943"/>
        <end position="2066"/>
    </location>
</feature>
<sequence>MRNGVRAHRDDSRPRAGESWSSCAAGRGRVARMVQGPQHWRDRAVVPADAGAREGVHPLRGDRAPIAVVGVGCRLPAAETPDEFWDLLADGRDAVSDAPASRRQAGTAGMGRGGFLDAVDEFDAAFFGMSPAEAATADPHHRLALELCWRAVEDSRLPMESLDGSATGVFLGMLSTDHAVLADRADASGPHVYTGSARSLAANRLSYRFGLRGPSLTVDSGQSSSLVAVHLAVQSLRRGESTVAFAGGVNLALGPGTTTAIGDFGALSPQGRCAVLDVSADGYVRGEGGVVLLLKPLDAALRDGDPVRAVIHGSAVNNDGGGPGLTVPVARAQADLLRRALADAGAADTAIGYVELHGTGTPVGDPVEVAALRAVFGPPDAVGDDDPGDRTVLVGSVKSTIGHLEGAAGAAGLLRTVLARQHACVPATLHHHTPSVPLGPLVVATAPTIWPAVAPLAAVSSFGMGGTNCSVVVGPAPALPAAATGAVTADGPVPISAANLAALQQISVELAEVTGTAGPGPVAAALRRTRSSLPHRAVLLPAAGRTEPTDLSSRFRALAAGRPDHRTVLGRAATGSTAFVFPGQGSQWPRMAAGLIAGVPAAARRLAECCDALAPHLDTDLHALLRDGKPLERVDLVQPALWAVLVSLAEWWRAAGVLPDLVLGHSQGEIAAATVAGVLDLSDGARVVALRSRALVELAGSGGMLSVRLDPELAAQVAAASGAHLAAVNGPTSCVLSGSAESLQEAGSRVVADGGRARPIAVDYPSHSPAVDRIRDRVLADLALIRPRPARIPMMSAVTGAPVDGETLDAAYWFTNLRSTVRFDRAVRAALAAGAGRFVESSPHPVLVDAVLDVADAGGVLVSASGTLRRDADPVDELELARATAWVGGTPVAWPVADPPRSALPALPGHPFDRRRHWFETPGPLPERRRPVSPPVTTGVVAEDLPAPGGTAAVAGELLDLVRTCTAGVLGHPDASAVDPDTTFADLGLDSAGALALRTRLRALTGESLAAGVVYDHPTPRRLARSMERRSGSVGTVDPPHQADPVPSTGQVAPDARRPAGAAAGDPVVVVGTGCRFPGGVDGPEDLLALLESGGEVVGSAPVDRGWGVGPDRLRGGFLDTATMFDPDQFGISPREALAMDPQQRVLLEVVLQTLDRAGLDPAAVDPTRSAVFVGAMAGDYGPALARPDNAGGGHLLTGTTPSVLSGRIAYQLGWQGPAMTVDTACSSSLVATHLAVRALRQRECDLALVGGVTVMSTPGIFVEFGRQGGLAEDGRCKAFADTADGTGWSEGAGVLLLTRRSHALRLGLPELAVIRGSAVNQDGRSNGLTAPNGPAQQQVITAALADAGLTPFDVLGVEAHGTGTRLGDPIEAGALAAAYRSAERAAETGAAPLLLGSVKSNLGHTQAAAGIAGLLRVILTLRTRQWPRTLHVDAPSSRIDWDGGIRLATAPVPLPDSGPLRIAVSGFGISGTNAHVVLESPAPASAPLGGVPGDSGVPGAGPICWPLSGRDDEGLAALAAALLPVARDLDPAVLPAAGRRLAGRSAGSARAVLVAGDRDELLAALGALAEQSPDPGLVRGTAVPGRSPVLVFPGQGGQWPGMAVELLDADPVIGAAFDAADAALRPHTGWSARAVLRGDEDAPELAGSAVVQPVLFALAVALGRGWAAAGLPVRTVIGHSQGEIAAACVAGALDLDTAALVVARRSRALADVDGTGAMLSVPAPADEVTRWLADLPEPVWVAVRNSPESCVIAGTPGGIAAFEQRHGGQLRLRRTGGDYASHTPMMRTLTDRLQTDLAGVRPTPTAVRVVSAVTGSDAPAASLDTGYWIDNLCRPVVFDAALRTAAGAADPDGRELLFVEVGPHPVLTGAIAGTLPRAAVVGTLRRGAGDRAQWLRALAAAWCAGAPIRWADLLPGSGTAPTPDLPVTPLRRQRFWLTDPALSTAGDSGPLLGPQVPVLATGESLATGTLDAPWLADHAVAGTPILPGTATLLAVLGAGGGRDLAELTLTAPVTTGADHRIQLRLTGTADPVPGRDGVQGLELLAADPTPSVRAHGRLVPAAPPPSGRLQVPSGAVPAALPDYALLAATGYGYGPAFRSLQQVWTTNDGYLALAVLPDGVTADHPVHPVLLDAVLHPLLVEPAAAGRLLLPHTVSDARWGVVDPVRALLARVRRVPGADPGSVTVRITAAVPHQVPGAGPAAVPPDAAPGGEIVLEIGSLGLRGVPARGAAGPAAGAATVQWTELAAPDLAARWAVLDPEGLGGAPADWPEAWQPSDLAGADLALVPVDITVAGGDVPAAVRTALARVLEDAQGFLVEESCAAVRLVVAVRPSPGTPEELVAAAVAGLVRTADQEHPRRFAVVDLPADPSAPVPWAAVAGALAAGEREIRVRDGRLEVPRVVETVSVPGATSAEAATRPPISGTVVVTGGTTGVGAQLARRLVRVHGVRDLVLVSRRGGAAPGVDDLVTELAADGARVAVRALDLAAPGAVREMLDGIDDLAGIVHAAGALDDAPLTVLGPDRVEVPLRPKVDAGWALHLATADRADPGFLVFCSSVAALVGNPGQAGYAAANSFLDALAVARRAAGLPATSVTWGLWEVGSELTARMGAAGVDRLARAGVDRLDLNSALSHFDTALQQPDVDPVAVAWNAAALAARAGTGDLPAVLRGLTVAQPVAAAAPRFPEPEHTGATATARRTGPAAPLSGMDRDEAARWLTEKVSGHVCAVLGHRTVAPDRAFSELGLDSLTAVELRNRLDAETGLRLPTTTAFDHPTVEDLSAHLLGVLRPAPPAADLRLAGWLAELEQDLTDSSPEVRTRVLDLLSAGARRLAGAPAADDLAGATDDEIFDFIDTQLGGADPAPGAGPAATGGAPGRGWS</sequence>
<dbReference type="InterPro" id="IPR001227">
    <property type="entry name" value="Ac_transferase_dom_sf"/>
</dbReference>
<dbReference type="InterPro" id="IPR050091">
    <property type="entry name" value="PKS_NRPS_Biosynth_Enz"/>
</dbReference>
<evidence type="ECO:0000313" key="10">
    <source>
        <dbReference type="EMBL" id="MTD15356.1"/>
    </source>
</evidence>
<dbReference type="InterPro" id="IPR016039">
    <property type="entry name" value="Thiolase-like"/>
</dbReference>
<dbReference type="SMART" id="SM00825">
    <property type="entry name" value="PKS_KS"/>
    <property type="match status" value="2"/>
</dbReference>
<dbReference type="InterPro" id="IPR014030">
    <property type="entry name" value="Ketoacyl_synth_N"/>
</dbReference>
<dbReference type="SMART" id="SM00827">
    <property type="entry name" value="PKS_AT"/>
    <property type="match status" value="2"/>
</dbReference>
<feature type="domain" description="Carrier" evidence="7">
    <location>
        <begin position="956"/>
        <end position="1031"/>
    </location>
</feature>
<protein>
    <submittedName>
        <fullName evidence="10">SDR family NAD(P)-dependent oxidoreductase</fullName>
    </submittedName>
</protein>